<evidence type="ECO:0000256" key="1">
    <source>
        <dbReference type="SAM" id="Phobius"/>
    </source>
</evidence>
<feature type="transmembrane region" description="Helical" evidence="1">
    <location>
        <begin position="27"/>
        <end position="46"/>
    </location>
</feature>
<keyword evidence="1" id="KW-0472">Membrane</keyword>
<accession>A0A120G9E0</accession>
<evidence type="ECO:0000313" key="2">
    <source>
        <dbReference type="EMBL" id="KWV90254.1"/>
    </source>
</evidence>
<dbReference type="Pfam" id="PF12365">
    <property type="entry name" value="DUF3649"/>
    <property type="match status" value="1"/>
</dbReference>
<protein>
    <recommendedName>
        <fullName evidence="4">DUF3649 domain-containing protein</fullName>
    </recommendedName>
</protein>
<gene>
    <name evidence="2" type="ORF">PFLmoz3_00252</name>
</gene>
<evidence type="ECO:0000313" key="3">
    <source>
        <dbReference type="Proteomes" id="UP000061348"/>
    </source>
</evidence>
<dbReference type="PATRIC" id="fig|294.194.peg.276"/>
<keyword evidence="1" id="KW-1133">Transmembrane helix</keyword>
<organism evidence="2 3">
    <name type="scientific">Pseudomonas fluorescens</name>
    <dbReference type="NCBI Taxonomy" id="294"/>
    <lineage>
        <taxon>Bacteria</taxon>
        <taxon>Pseudomonadati</taxon>
        <taxon>Pseudomonadota</taxon>
        <taxon>Gammaproteobacteria</taxon>
        <taxon>Pseudomonadales</taxon>
        <taxon>Pseudomonadaceae</taxon>
        <taxon>Pseudomonas</taxon>
    </lineage>
</organism>
<proteinExistence type="predicted"/>
<dbReference type="InterPro" id="IPR022109">
    <property type="entry name" value="DUF3649"/>
</dbReference>
<sequence>MMSSFVFYLLAVLWCFACRTAWRAWAGVMVPSALLATLAGIGFWMART</sequence>
<dbReference type="AlphaFoldDB" id="A0A120G9E0"/>
<dbReference type="EMBL" id="LCYA01000002">
    <property type="protein sequence ID" value="KWV90254.1"/>
    <property type="molecule type" value="Genomic_DNA"/>
</dbReference>
<name>A0A120G9E0_PSEFL</name>
<evidence type="ECO:0008006" key="4">
    <source>
        <dbReference type="Google" id="ProtNLM"/>
    </source>
</evidence>
<reference evidence="2 3" key="1">
    <citation type="submission" date="2015-05" db="EMBL/GenBank/DDBJ databases">
        <title>A genomic and transcriptomic approach to investigate the blue pigment phenotype in Pseudomonas fluorescens.</title>
        <authorList>
            <person name="Andreani N.A."/>
            <person name="Cardazzo B."/>
        </authorList>
    </citation>
    <scope>NUCLEOTIDE SEQUENCE [LARGE SCALE GENOMIC DNA]</scope>
    <source>
        <strain evidence="2 3">Ps_22</strain>
    </source>
</reference>
<keyword evidence="1" id="KW-0812">Transmembrane</keyword>
<dbReference type="Proteomes" id="UP000061348">
    <property type="component" value="Unassembled WGS sequence"/>
</dbReference>
<comment type="caution">
    <text evidence="2">The sequence shown here is derived from an EMBL/GenBank/DDBJ whole genome shotgun (WGS) entry which is preliminary data.</text>
</comment>